<accession>A0A917LDT7</accession>
<evidence type="ECO:0000313" key="2">
    <source>
        <dbReference type="EMBL" id="GGG15144.1"/>
    </source>
</evidence>
<proteinExistence type="predicted"/>
<reference evidence="2" key="2">
    <citation type="submission" date="2020-09" db="EMBL/GenBank/DDBJ databases">
        <authorList>
            <person name="Sun Q."/>
            <person name="Zhou Y."/>
        </authorList>
    </citation>
    <scope>NUCLEOTIDE SEQUENCE</scope>
    <source>
        <strain evidence="2">CGMCC 1.15760</strain>
    </source>
</reference>
<dbReference type="Proteomes" id="UP000616608">
    <property type="component" value="Unassembled WGS sequence"/>
</dbReference>
<reference evidence="2" key="1">
    <citation type="journal article" date="2014" name="Int. J. Syst. Evol. Microbiol.">
        <title>Complete genome sequence of Corynebacterium casei LMG S-19264T (=DSM 44701T), isolated from a smear-ripened cheese.</title>
        <authorList>
            <consortium name="US DOE Joint Genome Institute (JGI-PGF)"/>
            <person name="Walter F."/>
            <person name="Albersmeier A."/>
            <person name="Kalinowski J."/>
            <person name="Ruckert C."/>
        </authorList>
    </citation>
    <scope>NUCLEOTIDE SEQUENCE</scope>
    <source>
        <strain evidence="2">CGMCC 1.15760</strain>
    </source>
</reference>
<gene>
    <name evidence="2" type="primary">yrkK</name>
    <name evidence="2" type="ORF">GCM10007425_06790</name>
</gene>
<dbReference type="AlphaFoldDB" id="A0A917LDT7"/>
<keyword evidence="3" id="KW-1185">Reference proteome</keyword>
<dbReference type="Pfam" id="PF13787">
    <property type="entry name" value="HXXEE"/>
    <property type="match status" value="1"/>
</dbReference>
<dbReference type="EMBL" id="BMJT01000002">
    <property type="protein sequence ID" value="GGG15144.1"/>
    <property type="molecule type" value="Genomic_DNA"/>
</dbReference>
<comment type="caution">
    <text evidence="2">The sequence shown here is derived from an EMBL/GenBank/DDBJ whole genome shotgun (WGS) entry which is preliminary data.</text>
</comment>
<keyword evidence="1" id="KW-0472">Membrane</keyword>
<dbReference type="RefSeq" id="WP_188613609.1">
    <property type="nucleotide sequence ID" value="NZ_BMJT01000002.1"/>
</dbReference>
<evidence type="ECO:0008006" key="4">
    <source>
        <dbReference type="Google" id="ProtNLM"/>
    </source>
</evidence>
<name>A0A917LDT7_9BACI</name>
<evidence type="ECO:0000313" key="3">
    <source>
        <dbReference type="Proteomes" id="UP000616608"/>
    </source>
</evidence>
<keyword evidence="1" id="KW-0812">Transmembrane</keyword>
<keyword evidence="1" id="KW-1133">Transmembrane helix</keyword>
<feature type="transmembrane region" description="Helical" evidence="1">
    <location>
        <begin position="128"/>
        <end position="148"/>
    </location>
</feature>
<feature type="transmembrane region" description="Helical" evidence="1">
    <location>
        <begin position="72"/>
        <end position="92"/>
    </location>
</feature>
<feature type="transmembrane region" description="Helical" evidence="1">
    <location>
        <begin position="43"/>
        <end position="65"/>
    </location>
</feature>
<protein>
    <recommendedName>
        <fullName evidence="4">HXXEE domain-containing protein</fullName>
    </recommendedName>
</protein>
<organism evidence="2 3">
    <name type="scientific">Lysinibacillus alkalisoli</name>
    <dbReference type="NCBI Taxonomy" id="1911548"/>
    <lineage>
        <taxon>Bacteria</taxon>
        <taxon>Bacillati</taxon>
        <taxon>Bacillota</taxon>
        <taxon>Bacilli</taxon>
        <taxon>Bacillales</taxon>
        <taxon>Bacillaceae</taxon>
        <taxon>Lysinibacillus</taxon>
    </lineage>
</organism>
<evidence type="ECO:0000256" key="1">
    <source>
        <dbReference type="SAM" id="Phobius"/>
    </source>
</evidence>
<dbReference type="InterPro" id="IPR025671">
    <property type="entry name" value="HXXEE"/>
</dbReference>
<feature type="transmembrane region" description="Helical" evidence="1">
    <location>
        <begin position="98"/>
        <end position="119"/>
    </location>
</feature>
<sequence length="149" mass="17059">MQRLYIALLFCLAITLHNLEEALYLPQWTTTVSLPLHLQPKPFYIVVSIITLLAYIITVLMLCYPNKPRYRFLFIGYAGAMWINAFVPHMIISIMTRTMMPGVITAILFVLPICTFILYKLARSWKEIVASTGVVGLFLLGVVFLQLFL</sequence>